<dbReference type="GO" id="GO:0004803">
    <property type="term" value="F:transposase activity"/>
    <property type="evidence" value="ECO:0007669"/>
    <property type="project" value="InterPro"/>
</dbReference>
<dbReference type="Pfam" id="PF05717">
    <property type="entry name" value="TnpB_IS66"/>
    <property type="match status" value="1"/>
</dbReference>
<dbReference type="OrthoDB" id="9801450at2"/>
<dbReference type="AlphaFoldDB" id="A0A327KUD2"/>
<evidence type="ECO:0008006" key="3">
    <source>
        <dbReference type="Google" id="ProtNLM"/>
    </source>
</evidence>
<dbReference type="Proteomes" id="UP000249130">
    <property type="component" value="Unassembled WGS sequence"/>
</dbReference>
<evidence type="ECO:0000313" key="2">
    <source>
        <dbReference type="Proteomes" id="UP000249130"/>
    </source>
</evidence>
<dbReference type="InterPro" id="IPR008878">
    <property type="entry name" value="Transposase_IS66_Orf2"/>
</dbReference>
<keyword evidence="2" id="KW-1185">Reference proteome</keyword>
<evidence type="ECO:0000313" key="1">
    <source>
        <dbReference type="EMBL" id="RAI42520.1"/>
    </source>
</evidence>
<proteinExistence type="predicted"/>
<reference evidence="1 2" key="1">
    <citation type="submission" date="2017-07" db="EMBL/GenBank/DDBJ databases">
        <title>Draft Genome Sequences of Select Purple Nonsulfur Bacteria.</title>
        <authorList>
            <person name="Lasarre B."/>
            <person name="Mckinlay J.B."/>
        </authorList>
    </citation>
    <scope>NUCLEOTIDE SEQUENCE [LARGE SCALE GENOMIC DNA]</scope>
    <source>
        <strain evidence="1 2">DSM 5909</strain>
    </source>
</reference>
<dbReference type="NCBIfam" id="NF033819">
    <property type="entry name" value="IS66_TnpB"/>
    <property type="match status" value="1"/>
</dbReference>
<sequence length="214" mass="23015">MEPGVVASAVAREAGIHVSQLFRWRQQLCGPTGPSAGFAEATILPEPRVAEDSSSVAVAPSGSIEVEFLAAPRLRISGVVDPATLTAVIDALAKAGRRWTLPIPNGARVWLATGHTDMRKGFNGLALQVQETLRRDPHSGHLFVFRLRSGGLIKILWHDGQGFCLFAKRLERGRFLWPSPADGTVAISAAQLGYLLSGIDWRAPQYTCRPDAAG</sequence>
<accession>A0A327KUD2</accession>
<organism evidence="1 2">
    <name type="scientific">Rhodoplanes roseus</name>
    <dbReference type="NCBI Taxonomy" id="29409"/>
    <lineage>
        <taxon>Bacteria</taxon>
        <taxon>Pseudomonadati</taxon>
        <taxon>Pseudomonadota</taxon>
        <taxon>Alphaproteobacteria</taxon>
        <taxon>Hyphomicrobiales</taxon>
        <taxon>Nitrobacteraceae</taxon>
        <taxon>Rhodoplanes</taxon>
    </lineage>
</organism>
<name>A0A327KUD2_9BRAD</name>
<dbReference type="PANTHER" id="PTHR36455">
    <property type="match status" value="1"/>
</dbReference>
<comment type="caution">
    <text evidence="1">The sequence shown here is derived from an EMBL/GenBank/DDBJ whole genome shotgun (WGS) entry which is preliminary data.</text>
</comment>
<protein>
    <recommendedName>
        <fullName evidence="3">Transposase</fullName>
    </recommendedName>
</protein>
<dbReference type="GO" id="GO:0003677">
    <property type="term" value="F:DNA binding"/>
    <property type="evidence" value="ECO:0007669"/>
    <property type="project" value="InterPro"/>
</dbReference>
<dbReference type="GO" id="GO:0006313">
    <property type="term" value="P:DNA transposition"/>
    <property type="evidence" value="ECO:0007669"/>
    <property type="project" value="InterPro"/>
</dbReference>
<dbReference type="EMBL" id="NPEX01000147">
    <property type="protein sequence ID" value="RAI42520.1"/>
    <property type="molecule type" value="Genomic_DNA"/>
</dbReference>
<dbReference type="PANTHER" id="PTHR36455:SF1">
    <property type="entry name" value="BLR8292 PROTEIN"/>
    <property type="match status" value="1"/>
</dbReference>
<gene>
    <name evidence="1" type="ORF">CH341_19130</name>
</gene>